<reference evidence="2" key="1">
    <citation type="submission" date="2018-02" db="EMBL/GenBank/DDBJ databases">
        <authorList>
            <person name="Blom J."/>
        </authorList>
    </citation>
    <scope>NUCLEOTIDE SEQUENCE [LARGE SCALE GENOMIC DNA]</scope>
    <source>
        <strain evidence="2">CFBP 3800</strain>
        <plasmid evidence="2">pp1</plasmid>
    </source>
</reference>
<geneLocation type="plasmid" evidence="2">
    <name>pp1</name>
</geneLocation>
<keyword evidence="1" id="KW-0614">Plasmid</keyword>
<evidence type="ECO:0000313" key="1">
    <source>
        <dbReference type="EMBL" id="SPD89017.1"/>
    </source>
</evidence>
<gene>
    <name evidence="1" type="ORF">PSCFBP3800_P100038</name>
</gene>
<dbReference type="Proteomes" id="UP000307241">
    <property type="component" value="Plasmid PP1"/>
</dbReference>
<dbReference type="EMBL" id="LT985190">
    <property type="protein sequence ID" value="SPD89017.1"/>
    <property type="molecule type" value="Genomic_DNA"/>
</dbReference>
<sequence length="90" mass="9412">MATAPTSSHSDGIAGSQREYIHWLLETCTEGRVDAESILTEDAIDLLATKLRTPLANPTAHQPGTGGRLPDRRKTCLSGVGGIRAVAATG</sequence>
<organism evidence="1 2">
    <name type="scientific">Pseudomonas syringae group genomosp. 3</name>
    <dbReference type="NCBI Taxonomy" id="251701"/>
    <lineage>
        <taxon>Bacteria</taxon>
        <taxon>Pseudomonadati</taxon>
        <taxon>Pseudomonadota</taxon>
        <taxon>Gammaproteobacteria</taxon>
        <taxon>Pseudomonadales</taxon>
        <taxon>Pseudomonadaceae</taxon>
        <taxon>Pseudomonas</taxon>
    </lineage>
</organism>
<evidence type="ECO:0000313" key="2">
    <source>
        <dbReference type="Proteomes" id="UP000307241"/>
    </source>
</evidence>
<dbReference type="AlphaFoldDB" id="A0A330JVW8"/>
<accession>A0A330JVW8</accession>
<name>A0A330JVW8_9PSED</name>
<proteinExistence type="predicted"/>
<protein>
    <submittedName>
        <fullName evidence="1">Uncharacterized protein</fullName>
    </submittedName>
</protein>